<protein>
    <submittedName>
        <fullName evidence="4">Secreted protein</fullName>
    </submittedName>
</protein>
<organism evidence="4">
    <name type="scientific">Soboliphyme baturini</name>
    <dbReference type="NCBI Taxonomy" id="241478"/>
    <lineage>
        <taxon>Eukaryota</taxon>
        <taxon>Metazoa</taxon>
        <taxon>Ecdysozoa</taxon>
        <taxon>Nematoda</taxon>
        <taxon>Enoplea</taxon>
        <taxon>Dorylaimia</taxon>
        <taxon>Dioctophymatida</taxon>
        <taxon>Dioctophymatoidea</taxon>
        <taxon>Soboliphymatidae</taxon>
        <taxon>Soboliphyme</taxon>
    </lineage>
</organism>
<evidence type="ECO:0000256" key="1">
    <source>
        <dbReference type="SAM" id="SignalP"/>
    </source>
</evidence>
<evidence type="ECO:0000313" key="4">
    <source>
        <dbReference type="WBParaSite" id="SBAD_0000783001-mRNA-1"/>
    </source>
</evidence>
<keyword evidence="3" id="KW-1185">Reference proteome</keyword>
<dbReference type="EMBL" id="UZAM01010721">
    <property type="protein sequence ID" value="VDP13456.1"/>
    <property type="molecule type" value="Genomic_DNA"/>
</dbReference>
<sequence>MRASMLSVLRVCLPGGRAVSICSSDGDGSGQLMESCQCIIDLLVYYYNVTVRRRVSVIGTCFRGQSRNGHICFLCALPRLSTHFRRRRHEDNCFGPARWSSDTNSSGRRPAPTICCLTLRLKPPSFEPWSFPHLVPNDLPTLKRMVDIKPVTIHVIR</sequence>
<feature type="signal peptide" evidence="1">
    <location>
        <begin position="1"/>
        <end position="18"/>
    </location>
</feature>
<accession>A0A183IV95</accession>
<dbReference type="Proteomes" id="UP000270296">
    <property type="component" value="Unassembled WGS sequence"/>
</dbReference>
<reference evidence="4" key="1">
    <citation type="submission" date="2016-06" db="UniProtKB">
        <authorList>
            <consortium name="WormBaseParasite"/>
        </authorList>
    </citation>
    <scope>IDENTIFICATION</scope>
</reference>
<keyword evidence="1" id="KW-0732">Signal</keyword>
<evidence type="ECO:0000313" key="3">
    <source>
        <dbReference type="Proteomes" id="UP000270296"/>
    </source>
</evidence>
<dbReference type="WBParaSite" id="SBAD_0000783001-mRNA-1">
    <property type="protein sequence ID" value="SBAD_0000783001-mRNA-1"/>
    <property type="gene ID" value="SBAD_0000783001"/>
</dbReference>
<name>A0A183IV95_9BILA</name>
<evidence type="ECO:0000313" key="2">
    <source>
        <dbReference type="EMBL" id="VDP13456.1"/>
    </source>
</evidence>
<proteinExistence type="predicted"/>
<feature type="chain" id="PRO_5043140233" evidence="1">
    <location>
        <begin position="19"/>
        <end position="157"/>
    </location>
</feature>
<dbReference type="AlphaFoldDB" id="A0A183IV95"/>
<gene>
    <name evidence="2" type="ORF">SBAD_LOCUS7542</name>
</gene>
<reference evidence="2 3" key="2">
    <citation type="submission" date="2018-11" db="EMBL/GenBank/DDBJ databases">
        <authorList>
            <consortium name="Pathogen Informatics"/>
        </authorList>
    </citation>
    <scope>NUCLEOTIDE SEQUENCE [LARGE SCALE GENOMIC DNA]</scope>
</reference>